<sequence>MAIPMVLVPAILSYLLFLLKSTALIPQIDSQISCNNQHLISELHEVKLKIARLESILEESIQDLNAKSIKLRESEKLIADMNHEIDRLHSVLSSLKIDSSHAEEVLGALEEEVRLLWAASRKNNFEIHALEVKAQDAEKRLDLVTSQAKRMTDIVAEQWIQIQQLEQAVQIAEIRALKFKRQVSSTRCTFVKFIKHIFGNHLQNLKQTLDLYVFDKGSALSSYMYKALQYFEWTLSVAKHYHHQLQGFIKQEMERNQFTAPLANQEVVFFVASALITFPVLSAWMFLSSQFS</sequence>
<feature type="coiled-coil region" evidence="1">
    <location>
        <begin position="127"/>
        <end position="182"/>
    </location>
</feature>
<keyword evidence="5" id="KW-1185">Reference proteome</keyword>
<keyword evidence="1" id="KW-0175">Coiled coil</keyword>
<dbReference type="PANTHER" id="PTHR34360">
    <property type="entry name" value="OS08G0519400 PROTEIN"/>
    <property type="match status" value="1"/>
</dbReference>
<feature type="chain" id="PRO_5044889492" description="Tropomyosin" evidence="3">
    <location>
        <begin position="24"/>
        <end position="292"/>
    </location>
</feature>
<evidence type="ECO:0000313" key="5">
    <source>
        <dbReference type="Proteomes" id="UP001642360"/>
    </source>
</evidence>
<evidence type="ECO:0000313" key="4">
    <source>
        <dbReference type="EMBL" id="CAK9181856.1"/>
    </source>
</evidence>
<evidence type="ECO:0000256" key="2">
    <source>
        <dbReference type="SAM" id="Phobius"/>
    </source>
</evidence>
<dbReference type="Proteomes" id="UP001642360">
    <property type="component" value="Unassembled WGS sequence"/>
</dbReference>
<proteinExistence type="predicted"/>
<feature type="transmembrane region" description="Helical" evidence="2">
    <location>
        <begin position="267"/>
        <end position="287"/>
    </location>
</feature>
<evidence type="ECO:0008006" key="6">
    <source>
        <dbReference type="Google" id="ProtNLM"/>
    </source>
</evidence>
<dbReference type="EMBL" id="CAUOFW020008168">
    <property type="protein sequence ID" value="CAK9181856.1"/>
    <property type="molecule type" value="Genomic_DNA"/>
</dbReference>
<reference evidence="4 5" key="1">
    <citation type="submission" date="2024-02" db="EMBL/GenBank/DDBJ databases">
        <authorList>
            <person name="Vignale AGUSTIN F."/>
            <person name="Sosa J E."/>
            <person name="Modenutti C."/>
        </authorList>
    </citation>
    <scope>NUCLEOTIDE SEQUENCE [LARGE SCALE GENOMIC DNA]</scope>
</reference>
<accession>A0ABC8ULD5</accession>
<name>A0ABC8ULD5_9AQUA</name>
<keyword evidence="3" id="KW-0732">Signal</keyword>
<organism evidence="4 5">
    <name type="scientific">Ilex paraguariensis</name>
    <name type="common">yerba mate</name>
    <dbReference type="NCBI Taxonomy" id="185542"/>
    <lineage>
        <taxon>Eukaryota</taxon>
        <taxon>Viridiplantae</taxon>
        <taxon>Streptophyta</taxon>
        <taxon>Embryophyta</taxon>
        <taxon>Tracheophyta</taxon>
        <taxon>Spermatophyta</taxon>
        <taxon>Magnoliopsida</taxon>
        <taxon>eudicotyledons</taxon>
        <taxon>Gunneridae</taxon>
        <taxon>Pentapetalae</taxon>
        <taxon>asterids</taxon>
        <taxon>campanulids</taxon>
        <taxon>Aquifoliales</taxon>
        <taxon>Aquifoliaceae</taxon>
        <taxon>Ilex</taxon>
    </lineage>
</organism>
<dbReference type="PANTHER" id="PTHR34360:SF2">
    <property type="entry name" value="MYOSIN HEAVY CHAIN-LIKE PROTEIN"/>
    <property type="match status" value="1"/>
</dbReference>
<keyword evidence="2" id="KW-0812">Transmembrane</keyword>
<keyword evidence="2" id="KW-0472">Membrane</keyword>
<comment type="caution">
    <text evidence="4">The sequence shown here is derived from an EMBL/GenBank/DDBJ whole genome shotgun (WGS) entry which is preliminary data.</text>
</comment>
<evidence type="ECO:0000256" key="3">
    <source>
        <dbReference type="SAM" id="SignalP"/>
    </source>
</evidence>
<protein>
    <recommendedName>
        <fullName evidence="6">Tropomyosin</fullName>
    </recommendedName>
</protein>
<feature type="signal peptide" evidence="3">
    <location>
        <begin position="1"/>
        <end position="23"/>
    </location>
</feature>
<keyword evidence="2" id="KW-1133">Transmembrane helix</keyword>
<gene>
    <name evidence="4" type="ORF">ILEXP_LOCUS51966</name>
</gene>
<dbReference type="AlphaFoldDB" id="A0ABC8ULD5"/>
<evidence type="ECO:0000256" key="1">
    <source>
        <dbReference type="SAM" id="Coils"/>
    </source>
</evidence>